<dbReference type="AlphaFoldDB" id="A0A9Q5ZCW0"/>
<evidence type="ECO:0000313" key="1">
    <source>
        <dbReference type="EMBL" id="PHK03977.1"/>
    </source>
</evidence>
<dbReference type="Proteomes" id="UP000222310">
    <property type="component" value="Unassembled WGS sequence"/>
</dbReference>
<organism evidence="1 2">
    <name type="scientific">Nostoc linckia z8</name>
    <dbReference type="NCBI Taxonomy" id="1628746"/>
    <lineage>
        <taxon>Bacteria</taxon>
        <taxon>Bacillati</taxon>
        <taxon>Cyanobacteriota</taxon>
        <taxon>Cyanophyceae</taxon>
        <taxon>Nostocales</taxon>
        <taxon>Nostocaceae</taxon>
        <taxon>Nostoc</taxon>
    </lineage>
</organism>
<gene>
    <name evidence="1" type="ORF">VF08_13015</name>
</gene>
<accession>A0A9Q5ZCW0</accession>
<proteinExistence type="predicted"/>
<comment type="caution">
    <text evidence="1">The sequence shown here is derived from an EMBL/GenBank/DDBJ whole genome shotgun (WGS) entry which is preliminary data.</text>
</comment>
<name>A0A9Q5ZCW0_NOSLI</name>
<dbReference type="EMBL" id="LAHD01000030">
    <property type="protein sequence ID" value="PHK03977.1"/>
    <property type="molecule type" value="Genomic_DNA"/>
</dbReference>
<evidence type="ECO:0000313" key="2">
    <source>
        <dbReference type="Proteomes" id="UP000222310"/>
    </source>
</evidence>
<sequence length="69" mass="7782">MAFFTFGNLSFQLGATLMISFWLTVGVFKESERLDAVLANDGNEKYRAEEVINNALKVETVIFFIGLFP</sequence>
<protein>
    <submittedName>
        <fullName evidence="1">Uncharacterized protein</fullName>
    </submittedName>
</protein>
<reference evidence="1 2" key="1">
    <citation type="submission" date="2015-02" db="EMBL/GenBank/DDBJ databases">
        <title>Nostoc linckia genome annotation.</title>
        <authorList>
            <person name="Zhou Z."/>
        </authorList>
    </citation>
    <scope>NUCLEOTIDE SEQUENCE [LARGE SCALE GENOMIC DNA]</scope>
    <source>
        <strain evidence="2">z8</strain>
    </source>
</reference>